<evidence type="ECO:0000256" key="1">
    <source>
        <dbReference type="SAM" id="Phobius"/>
    </source>
</evidence>
<feature type="transmembrane region" description="Helical" evidence="1">
    <location>
        <begin position="12"/>
        <end position="31"/>
    </location>
</feature>
<feature type="non-terminal residue" evidence="2">
    <location>
        <position position="132"/>
    </location>
</feature>
<sequence>MALSNKAWANRPTPWLVAGLFVHAFFLFAIFNDFLRPFFNDASHTRRGFDFGVFYLAGQALAEGRDIYSVQGAFGFRYLPPFAQTIGRFFALFQPITSYILHLCLTELFLAINLWLTWRWVDEYRRGIAIFM</sequence>
<protein>
    <submittedName>
        <fullName evidence="2">Uncharacterized protein</fullName>
    </submittedName>
</protein>
<name>A0A382T0A0_9ZZZZ</name>
<reference evidence="2" key="1">
    <citation type="submission" date="2018-05" db="EMBL/GenBank/DDBJ databases">
        <authorList>
            <person name="Lanie J.A."/>
            <person name="Ng W.-L."/>
            <person name="Kazmierczak K.M."/>
            <person name="Andrzejewski T.M."/>
            <person name="Davidsen T.M."/>
            <person name="Wayne K.J."/>
            <person name="Tettelin H."/>
            <person name="Glass J.I."/>
            <person name="Rusch D."/>
            <person name="Podicherti R."/>
            <person name="Tsui H.-C.T."/>
            <person name="Winkler M.E."/>
        </authorList>
    </citation>
    <scope>NUCLEOTIDE SEQUENCE</scope>
</reference>
<dbReference type="AlphaFoldDB" id="A0A382T0A0"/>
<proteinExistence type="predicted"/>
<dbReference type="EMBL" id="UINC01132959">
    <property type="protein sequence ID" value="SVD15599.1"/>
    <property type="molecule type" value="Genomic_DNA"/>
</dbReference>
<organism evidence="2">
    <name type="scientific">marine metagenome</name>
    <dbReference type="NCBI Taxonomy" id="408172"/>
    <lineage>
        <taxon>unclassified sequences</taxon>
        <taxon>metagenomes</taxon>
        <taxon>ecological metagenomes</taxon>
    </lineage>
</organism>
<keyword evidence="1" id="KW-1133">Transmembrane helix</keyword>
<evidence type="ECO:0000313" key="2">
    <source>
        <dbReference type="EMBL" id="SVD15599.1"/>
    </source>
</evidence>
<keyword evidence="1" id="KW-0812">Transmembrane</keyword>
<gene>
    <name evidence="2" type="ORF">METZ01_LOCUS368453</name>
</gene>
<accession>A0A382T0A0</accession>
<keyword evidence="1" id="KW-0472">Membrane</keyword>
<feature type="transmembrane region" description="Helical" evidence="1">
    <location>
        <begin position="96"/>
        <end position="116"/>
    </location>
</feature>